<evidence type="ECO:0000256" key="2">
    <source>
        <dbReference type="SAM" id="Phobius"/>
    </source>
</evidence>
<evidence type="ECO:0000256" key="1">
    <source>
        <dbReference type="SAM" id="MobiDB-lite"/>
    </source>
</evidence>
<dbReference type="EnsemblMetazoa" id="XM_014390529.2">
    <property type="protein sequence ID" value="XP_014246015.1"/>
    <property type="gene ID" value="LOC106664621"/>
</dbReference>
<gene>
    <name evidence="3" type="primary">106664621</name>
</gene>
<protein>
    <submittedName>
        <fullName evidence="3">Uncharacterized protein</fullName>
    </submittedName>
</protein>
<dbReference type="OMA" id="FWANSAH"/>
<dbReference type="EnsemblMetazoa" id="XM_014390525.2">
    <property type="protein sequence ID" value="XP_014246011.1"/>
    <property type="gene ID" value="LOC106664621"/>
</dbReference>
<reference evidence="3" key="1">
    <citation type="submission" date="2022-01" db="UniProtKB">
        <authorList>
            <consortium name="EnsemblMetazoa"/>
        </authorList>
    </citation>
    <scope>IDENTIFICATION</scope>
</reference>
<sequence>MVGGERTRAYRYGMTLLCVGALFNWLGLSDSEHTSDPVRFIGYTCLASGALLVFMAICFWANASQRNPHNQIRPEENEGIDVVVNMEPHGRHHNNREKPPEYDAVADLPPSYDDAIKLSPAYLQAPGQSTDRLSDVAVPTLGAASKPSDNVLVKSVDSSPLSRVIRLSSRFLRRTLSNVDNRGDEELPRTSTMHRSNSANDMKST</sequence>
<keyword evidence="2" id="KW-0812">Transmembrane</keyword>
<organism evidence="3 4">
    <name type="scientific">Cimex lectularius</name>
    <name type="common">Bed bug</name>
    <name type="synonym">Acanthia lectularia</name>
    <dbReference type="NCBI Taxonomy" id="79782"/>
    <lineage>
        <taxon>Eukaryota</taxon>
        <taxon>Metazoa</taxon>
        <taxon>Ecdysozoa</taxon>
        <taxon>Arthropoda</taxon>
        <taxon>Hexapoda</taxon>
        <taxon>Insecta</taxon>
        <taxon>Pterygota</taxon>
        <taxon>Neoptera</taxon>
        <taxon>Paraneoptera</taxon>
        <taxon>Hemiptera</taxon>
        <taxon>Heteroptera</taxon>
        <taxon>Panheteroptera</taxon>
        <taxon>Cimicomorpha</taxon>
        <taxon>Cimicidae</taxon>
        <taxon>Cimex</taxon>
    </lineage>
</organism>
<feature type="transmembrane region" description="Helical" evidence="2">
    <location>
        <begin position="12"/>
        <end position="28"/>
    </location>
</feature>
<evidence type="ECO:0000313" key="4">
    <source>
        <dbReference type="Proteomes" id="UP000494040"/>
    </source>
</evidence>
<dbReference type="OrthoDB" id="8188337at2759"/>
<dbReference type="AlphaFoldDB" id="A0A8I6TFA7"/>
<dbReference type="EnsemblMetazoa" id="XM_014390528.2">
    <property type="protein sequence ID" value="XP_014246014.1"/>
    <property type="gene ID" value="LOC106664621"/>
</dbReference>
<name>A0A8I6TFA7_CIMLE</name>
<feature type="transmembrane region" description="Helical" evidence="2">
    <location>
        <begin position="40"/>
        <end position="63"/>
    </location>
</feature>
<keyword evidence="2" id="KW-0472">Membrane</keyword>
<dbReference type="Proteomes" id="UP000494040">
    <property type="component" value="Unassembled WGS sequence"/>
</dbReference>
<proteinExistence type="predicted"/>
<feature type="compositionally biased region" description="Polar residues" evidence="1">
    <location>
        <begin position="189"/>
        <end position="205"/>
    </location>
</feature>
<keyword evidence="2" id="KW-1133">Transmembrane helix</keyword>
<keyword evidence="4" id="KW-1185">Reference proteome</keyword>
<evidence type="ECO:0000313" key="3">
    <source>
        <dbReference type="EnsemblMetazoa" id="XP_014246014.1"/>
    </source>
</evidence>
<accession>A0A8I6TFA7</accession>
<feature type="region of interest" description="Disordered" evidence="1">
    <location>
        <begin position="181"/>
        <end position="205"/>
    </location>
</feature>